<dbReference type="PATRIC" id="fig|1313304.3.peg.334"/>
<keyword evidence="1" id="KW-0812">Transmembrane</keyword>
<dbReference type="GO" id="GO:0016787">
    <property type="term" value="F:hydrolase activity"/>
    <property type="evidence" value="ECO:0007669"/>
    <property type="project" value="UniProtKB-KW"/>
</dbReference>
<dbReference type="EMBL" id="ASJR01000002">
    <property type="protein sequence ID" value="ERP39185.1"/>
    <property type="molecule type" value="Genomic_DNA"/>
</dbReference>
<dbReference type="OrthoDB" id="9806952at2"/>
<dbReference type="Gene3D" id="1.10.3210.10">
    <property type="entry name" value="Hypothetical protein af1432"/>
    <property type="match status" value="1"/>
</dbReference>
<dbReference type="eggNOG" id="COG1480">
    <property type="taxonomic scope" value="Bacteria"/>
</dbReference>
<keyword evidence="3" id="KW-0378">Hydrolase</keyword>
<feature type="transmembrane region" description="Helical" evidence="1">
    <location>
        <begin position="321"/>
        <end position="342"/>
    </location>
</feature>
<dbReference type="RefSeq" id="WP_022635898.1">
    <property type="nucleotide sequence ID" value="NZ_ASJR01000002.1"/>
</dbReference>
<dbReference type="STRING" id="1313304.CALK_0355"/>
<dbReference type="NCBIfam" id="TIGR00277">
    <property type="entry name" value="HDIG"/>
    <property type="match status" value="1"/>
</dbReference>
<dbReference type="SUPFAM" id="SSF109604">
    <property type="entry name" value="HD-domain/PDEase-like"/>
    <property type="match status" value="1"/>
</dbReference>
<keyword evidence="4" id="KW-1185">Reference proteome</keyword>
<dbReference type="Proteomes" id="UP000017148">
    <property type="component" value="Unassembled WGS sequence"/>
</dbReference>
<evidence type="ECO:0000259" key="2">
    <source>
        <dbReference type="SMART" id="SM00471"/>
    </source>
</evidence>
<feature type="domain" description="HD/PDEase" evidence="2">
    <location>
        <begin position="546"/>
        <end position="704"/>
    </location>
</feature>
<dbReference type="PANTHER" id="PTHR36442:SF1">
    <property type="entry name" value="CYCLIC-DI-AMP PHOSPHODIESTERASE PGPH"/>
    <property type="match status" value="1"/>
</dbReference>
<keyword evidence="1" id="KW-0472">Membrane</keyword>
<accession>U7D8A1</accession>
<sequence length="753" mass="85629">MKQQKRSTRTITHLNKSRPPFEGRNYKFVLAIVLFIAALILTFPYEQGAQKSSYPTVGEVSPKTIIAPYTFEVLKNDTLLRLEEQRLLADAYPVYTYDEKKRQRAQNHALYIFSQIDTILSFDSIEHKEAKSFLDSLGLFTYREAKALRANQDAVKAAQQQISSMIDRGIRAPMPETLPTPEDDRLLDKLRKNTIHRDIRVYTGDDTTVVSKDSLYSRPEVYDAVLSELPSVDQSKNMYFTSALYKIMDQIFLDTYTFEPAKTLHTVEEALEEIDSVKTKVIENVEIVRKHQRVDHHTHEILSTLQSMEEQTRAEDSRQQILKNISALLLLSLLSVLIITFLRQFIPLDLTADTYFLLLSCMTALQLFIIRGAYLFFPTLFLENSTTATTSLEILFNGVPMLVGVFLASMLFNRETGLLISVFFAVYLGIATEFNFISVIKILITGGIASHMAHSIRYRKDYLRIVLLLTLINTVVVSLAIYYNYELTPHLTMIAAAFAFSDVFFSVIITILLLPLIESRFSITTDMKLLELADMSHPLMKRLSIEAPGTYNHSILVANLAESASDEIGTNSLLCRVAAYYHDIGKLEKDPRNFIENQGNCENPHDHMPPHESARLIIDHVEMGVRLAKKHQLPGSIISAIQEHHGDACMQYFYNKALHTNPEEIPARETYYYTGPKPQTAETAILLLADSLEAASRSYSGDSMANLDGFIKKIIYEKIRLGLLEESTLTFDDIHKMTRGFSRILEGVSHNRR</sequence>
<dbReference type="Pfam" id="PF07698">
    <property type="entry name" value="7TM-7TMR_HD"/>
    <property type="match status" value="1"/>
</dbReference>
<feature type="transmembrane region" description="Helical" evidence="1">
    <location>
        <begin position="394"/>
        <end position="412"/>
    </location>
</feature>
<dbReference type="InterPro" id="IPR011621">
    <property type="entry name" value="Metal-dep_PHydrolase_7TM_intra"/>
</dbReference>
<feature type="transmembrane region" description="Helical" evidence="1">
    <location>
        <begin position="491"/>
        <end position="517"/>
    </location>
</feature>
<dbReference type="InterPro" id="IPR003607">
    <property type="entry name" value="HD/PDEase_dom"/>
</dbReference>
<keyword evidence="1" id="KW-1133">Transmembrane helix</keyword>
<comment type="caution">
    <text evidence="3">The sequence shown here is derived from an EMBL/GenBank/DDBJ whole genome shotgun (WGS) entry which is preliminary data.</text>
</comment>
<feature type="transmembrane region" description="Helical" evidence="1">
    <location>
        <begin position="354"/>
        <end position="382"/>
    </location>
</feature>
<feature type="transmembrane region" description="Helical" evidence="1">
    <location>
        <begin position="465"/>
        <end position="485"/>
    </location>
</feature>
<dbReference type="Pfam" id="PF07697">
    <property type="entry name" value="7TMR-HDED"/>
    <property type="match status" value="1"/>
</dbReference>
<evidence type="ECO:0000256" key="1">
    <source>
        <dbReference type="SAM" id="Phobius"/>
    </source>
</evidence>
<keyword evidence="3" id="KW-0675">Receptor</keyword>
<dbReference type="CDD" id="cd00077">
    <property type="entry name" value="HDc"/>
    <property type="match status" value="1"/>
</dbReference>
<proteinExistence type="predicted"/>
<dbReference type="PANTHER" id="PTHR36442">
    <property type="entry name" value="CYCLIC-DI-AMP PHOSPHODIESTERASE PGPH"/>
    <property type="match status" value="1"/>
</dbReference>
<reference evidence="3 4" key="1">
    <citation type="journal article" date="2013" name="Environ. Microbiol.">
        <title>Genome analysis of Chitinivibrio alkaliphilus gen. nov., sp. nov., a novel extremely haloalkaliphilic anaerobic chitinolytic bacterium from the candidate phylum Termite Group 3.</title>
        <authorList>
            <person name="Sorokin D.Y."/>
            <person name="Gumerov V.M."/>
            <person name="Rakitin A.L."/>
            <person name="Beletsky A.V."/>
            <person name="Damste J.S."/>
            <person name="Muyzer G."/>
            <person name="Mardanov A.V."/>
            <person name="Ravin N.V."/>
        </authorList>
    </citation>
    <scope>NUCLEOTIDE SEQUENCE [LARGE SCALE GENOMIC DNA]</scope>
    <source>
        <strain evidence="3 4">ACht1</strain>
    </source>
</reference>
<evidence type="ECO:0000313" key="3">
    <source>
        <dbReference type="EMBL" id="ERP39185.1"/>
    </source>
</evidence>
<name>U7D8A1_9BACT</name>
<dbReference type="SMART" id="SM00471">
    <property type="entry name" value="HDc"/>
    <property type="match status" value="1"/>
</dbReference>
<dbReference type="InterPro" id="IPR006674">
    <property type="entry name" value="HD_domain"/>
</dbReference>
<dbReference type="Pfam" id="PF01966">
    <property type="entry name" value="HD"/>
    <property type="match status" value="1"/>
</dbReference>
<organism evidence="3 4">
    <name type="scientific">Chitinivibrio alkaliphilus ACht1</name>
    <dbReference type="NCBI Taxonomy" id="1313304"/>
    <lineage>
        <taxon>Bacteria</taxon>
        <taxon>Pseudomonadati</taxon>
        <taxon>Fibrobacterota</taxon>
        <taxon>Chitinivibrionia</taxon>
        <taxon>Chitinivibrionales</taxon>
        <taxon>Chitinivibrionaceae</taxon>
        <taxon>Chitinivibrio</taxon>
    </lineage>
</organism>
<gene>
    <name evidence="3" type="ORF">CALK_0355</name>
</gene>
<protein>
    <submittedName>
        <fullName evidence="3">7TM receptor with intracellular metal dependent phosphohydrolase</fullName>
    </submittedName>
</protein>
<feature type="transmembrane region" description="Helical" evidence="1">
    <location>
        <begin position="418"/>
        <end position="444"/>
    </location>
</feature>
<dbReference type="InterPro" id="IPR006675">
    <property type="entry name" value="HDIG_dom"/>
</dbReference>
<feature type="transmembrane region" description="Helical" evidence="1">
    <location>
        <begin position="26"/>
        <end position="45"/>
    </location>
</feature>
<evidence type="ECO:0000313" key="4">
    <source>
        <dbReference type="Proteomes" id="UP000017148"/>
    </source>
</evidence>
<dbReference type="InterPro" id="IPR052722">
    <property type="entry name" value="PgpH_phosphodiesterase"/>
</dbReference>
<dbReference type="InterPro" id="IPR011624">
    <property type="entry name" value="Metal-dep_PHydrolase_7TM_extra"/>
</dbReference>
<dbReference type="AlphaFoldDB" id="U7D8A1"/>